<dbReference type="Proteomes" id="UP000248783">
    <property type="component" value="Unassembled WGS sequence"/>
</dbReference>
<dbReference type="PROSITE" id="PS51819">
    <property type="entry name" value="VOC"/>
    <property type="match status" value="1"/>
</dbReference>
<dbReference type="InterPro" id="IPR053863">
    <property type="entry name" value="Glyoxy/Ble-like_N"/>
</dbReference>
<sequence>MTSETTTPTFPDTPVPPRPATQIFVNLPVADLDAAKAFYEALGFAPHPAFTDENAAGIVLGENLFVMLLRPEFFTTFTHRPVATDGIEAINALSYASREEVDAVVDAALAAGGTETREPQDLGFMYSRGFADLDGHHWEAGHMDMTAAAEALAAAG</sequence>
<name>A0A2W5WNA0_9MICO</name>
<dbReference type="PANTHER" id="PTHR36503:SF2">
    <property type="entry name" value="BLR2408 PROTEIN"/>
    <property type="match status" value="1"/>
</dbReference>
<dbReference type="Pfam" id="PF22677">
    <property type="entry name" value="Ble-like_N"/>
    <property type="match status" value="1"/>
</dbReference>
<dbReference type="EMBL" id="QKWH01000011">
    <property type="protein sequence ID" value="PZR52223.1"/>
    <property type="molecule type" value="Genomic_DNA"/>
</dbReference>
<protein>
    <recommendedName>
        <fullName evidence="1">VOC domain-containing protein</fullName>
    </recommendedName>
</protein>
<accession>A0A2W5WNA0</accession>
<dbReference type="RefSeq" id="WP_111251567.1">
    <property type="nucleotide sequence ID" value="NZ_QKWH01000011.1"/>
</dbReference>
<dbReference type="PANTHER" id="PTHR36503">
    <property type="entry name" value="BLR2520 PROTEIN"/>
    <property type="match status" value="1"/>
</dbReference>
<proteinExistence type="predicted"/>
<dbReference type="InterPro" id="IPR037523">
    <property type="entry name" value="VOC_core"/>
</dbReference>
<dbReference type="AlphaFoldDB" id="A0A2W5WNA0"/>
<feature type="domain" description="VOC" evidence="1">
    <location>
        <begin position="21"/>
        <end position="143"/>
    </location>
</feature>
<evidence type="ECO:0000259" key="1">
    <source>
        <dbReference type="PROSITE" id="PS51819"/>
    </source>
</evidence>
<comment type="caution">
    <text evidence="2">The sequence shown here is derived from an EMBL/GenBank/DDBJ whole genome shotgun (WGS) entry which is preliminary data.</text>
</comment>
<evidence type="ECO:0000313" key="3">
    <source>
        <dbReference type="Proteomes" id="UP000248783"/>
    </source>
</evidence>
<dbReference type="SUPFAM" id="SSF54593">
    <property type="entry name" value="Glyoxalase/Bleomycin resistance protein/Dihydroxybiphenyl dioxygenase"/>
    <property type="match status" value="1"/>
</dbReference>
<keyword evidence="3" id="KW-1185">Reference proteome</keyword>
<organism evidence="2 3">
    <name type="scientific">Xylanimonas oleitrophica</name>
    <dbReference type="NCBI Taxonomy" id="2607479"/>
    <lineage>
        <taxon>Bacteria</taxon>
        <taxon>Bacillati</taxon>
        <taxon>Actinomycetota</taxon>
        <taxon>Actinomycetes</taxon>
        <taxon>Micrococcales</taxon>
        <taxon>Promicromonosporaceae</taxon>
        <taxon>Xylanimonas</taxon>
    </lineage>
</organism>
<dbReference type="Gene3D" id="3.10.180.10">
    <property type="entry name" value="2,3-Dihydroxybiphenyl 1,2-Dioxygenase, domain 1"/>
    <property type="match status" value="1"/>
</dbReference>
<evidence type="ECO:0000313" key="2">
    <source>
        <dbReference type="EMBL" id="PZR52223.1"/>
    </source>
</evidence>
<dbReference type="InterPro" id="IPR029068">
    <property type="entry name" value="Glyas_Bleomycin-R_OHBP_Dase"/>
</dbReference>
<gene>
    <name evidence="2" type="ORF">DNL40_12320</name>
</gene>
<reference evidence="2 3" key="1">
    <citation type="submission" date="2018-06" db="EMBL/GenBank/DDBJ databases">
        <title>Whole genome sequencing of a novel hydrocarbon degrading bacterial strain, PW21 isolated from oil contaminated produced water sample.</title>
        <authorList>
            <person name="Nagkirti P."/>
            <person name="Shaikh A."/>
            <person name="Gowdaman V."/>
            <person name="Engineer A.E."/>
            <person name="Dagar S."/>
            <person name="Dhakephalkar P.K."/>
        </authorList>
    </citation>
    <scope>NUCLEOTIDE SEQUENCE [LARGE SCALE GENOMIC DNA]</scope>
    <source>
        <strain evidence="2 3">PW21</strain>
    </source>
</reference>